<name>A0A0V0H933_SOLCH</name>
<dbReference type="AlphaFoldDB" id="A0A0V0H933"/>
<reference evidence="1" key="1">
    <citation type="submission" date="2015-12" db="EMBL/GenBank/DDBJ databases">
        <title>Gene expression during late stages of embryo sac development: a critical building block for successful pollen-pistil interactions.</title>
        <authorList>
            <person name="Liu Y."/>
            <person name="Joly V."/>
            <person name="Sabar M."/>
            <person name="Matton D.P."/>
        </authorList>
    </citation>
    <scope>NUCLEOTIDE SEQUENCE</scope>
</reference>
<proteinExistence type="predicted"/>
<sequence length="76" mass="8433">RASNNLGKTIKELSLPVGGYYPYMLPVWPMIMLAKVGSPCIILVTTFSYLICVAPCHLSGDYFFIINLCSTVPSFR</sequence>
<organism evidence="1">
    <name type="scientific">Solanum chacoense</name>
    <name type="common">Chaco potato</name>
    <dbReference type="NCBI Taxonomy" id="4108"/>
    <lineage>
        <taxon>Eukaryota</taxon>
        <taxon>Viridiplantae</taxon>
        <taxon>Streptophyta</taxon>
        <taxon>Embryophyta</taxon>
        <taxon>Tracheophyta</taxon>
        <taxon>Spermatophyta</taxon>
        <taxon>Magnoliopsida</taxon>
        <taxon>eudicotyledons</taxon>
        <taxon>Gunneridae</taxon>
        <taxon>Pentapetalae</taxon>
        <taxon>asterids</taxon>
        <taxon>lamiids</taxon>
        <taxon>Solanales</taxon>
        <taxon>Solanaceae</taxon>
        <taxon>Solanoideae</taxon>
        <taxon>Solaneae</taxon>
        <taxon>Solanum</taxon>
    </lineage>
</organism>
<protein>
    <submittedName>
        <fullName evidence="1">Putative ovule protein</fullName>
    </submittedName>
</protein>
<dbReference type="EMBL" id="GEDG01023188">
    <property type="protein sequence ID" value="JAP16929.1"/>
    <property type="molecule type" value="Transcribed_RNA"/>
</dbReference>
<dbReference type="EMBL" id="GEDG01025966">
    <property type="protein sequence ID" value="JAP14867.1"/>
    <property type="molecule type" value="Transcribed_RNA"/>
</dbReference>
<evidence type="ECO:0000313" key="1">
    <source>
        <dbReference type="EMBL" id="JAP16929.1"/>
    </source>
</evidence>
<accession>A0A0V0H933</accession>
<dbReference type="EMBL" id="GEDG01021834">
    <property type="protein sequence ID" value="JAP17985.1"/>
    <property type="molecule type" value="Transcribed_RNA"/>
</dbReference>
<feature type="non-terminal residue" evidence="1">
    <location>
        <position position="1"/>
    </location>
</feature>